<dbReference type="SUPFAM" id="SSF56784">
    <property type="entry name" value="HAD-like"/>
    <property type="match status" value="1"/>
</dbReference>
<dbReference type="GO" id="GO:0016787">
    <property type="term" value="F:hydrolase activity"/>
    <property type="evidence" value="ECO:0007669"/>
    <property type="project" value="UniProtKB-KW"/>
</dbReference>
<dbReference type="InterPro" id="IPR023214">
    <property type="entry name" value="HAD_sf"/>
</dbReference>
<gene>
    <name evidence="1" type="ORF">H3309_09430</name>
</gene>
<dbReference type="Pfam" id="PF00702">
    <property type="entry name" value="Hydrolase"/>
    <property type="match status" value="1"/>
</dbReference>
<dbReference type="InterPro" id="IPR036412">
    <property type="entry name" value="HAD-like_sf"/>
</dbReference>
<proteinExistence type="predicted"/>
<organism evidence="1 2">
    <name type="scientific">Sandaracinobacteroides saxicola</name>
    <dbReference type="NCBI Taxonomy" id="2759707"/>
    <lineage>
        <taxon>Bacteria</taxon>
        <taxon>Pseudomonadati</taxon>
        <taxon>Pseudomonadota</taxon>
        <taxon>Alphaproteobacteria</taxon>
        <taxon>Sphingomonadales</taxon>
        <taxon>Sphingosinicellaceae</taxon>
        <taxon>Sandaracinobacteroides</taxon>
    </lineage>
</organism>
<dbReference type="RefSeq" id="WP_182294490.1">
    <property type="nucleotide sequence ID" value="NZ_CP059851.1"/>
</dbReference>
<accession>A0A7G5IE51</accession>
<reference evidence="1 2" key="1">
    <citation type="submission" date="2020-07" db="EMBL/GenBank/DDBJ databases">
        <title>Complete genome sequence for Sandaracinobacter sp. M6.</title>
        <authorList>
            <person name="Tang Y."/>
            <person name="Liu Q."/>
            <person name="Guo Z."/>
            <person name="Lei P."/>
            <person name="Huang B."/>
        </authorList>
    </citation>
    <scope>NUCLEOTIDE SEQUENCE [LARGE SCALE GENOMIC DNA]</scope>
    <source>
        <strain evidence="1 2">M6</strain>
    </source>
</reference>
<dbReference type="Gene3D" id="1.10.150.240">
    <property type="entry name" value="Putative phosphatase, domain 2"/>
    <property type="match status" value="1"/>
</dbReference>
<evidence type="ECO:0000313" key="2">
    <source>
        <dbReference type="Proteomes" id="UP000515292"/>
    </source>
</evidence>
<dbReference type="KEGG" id="sand:H3309_09430"/>
<keyword evidence="2" id="KW-1185">Reference proteome</keyword>
<dbReference type="EMBL" id="CP059851">
    <property type="protein sequence ID" value="QMW21643.1"/>
    <property type="molecule type" value="Genomic_DNA"/>
</dbReference>
<protein>
    <submittedName>
        <fullName evidence="1">HAD family hydrolase</fullName>
    </submittedName>
</protein>
<dbReference type="InterPro" id="IPR023198">
    <property type="entry name" value="PGP-like_dom2"/>
</dbReference>
<dbReference type="AlphaFoldDB" id="A0A7G5IE51"/>
<dbReference type="Gene3D" id="3.40.50.1000">
    <property type="entry name" value="HAD superfamily/HAD-like"/>
    <property type="match status" value="1"/>
</dbReference>
<dbReference type="Proteomes" id="UP000515292">
    <property type="component" value="Chromosome"/>
</dbReference>
<name>A0A7G5IE51_9SPHN</name>
<sequence>MPMHDAPVILADADNTLWDTDSVFADAQLGMLANVDQQFPGTARPDPLAHVRAYDQALAQIDRRHLRYPPVLLARALALGNLGHDPATAARMAIARRPSQDLASAEEGIVARYFEALARTPALLPGVTDGLELARRANLNVWILTEGSAERQRTRSQALGITHLVRGVSEATKSQDQFDRQRRRFAPSPLVVIGDQPDRDILPAQAAGCIGVLVPSRFRPTWISSSAWSAADHVAERFDLAIDWIVSGDLVSSAAAE</sequence>
<evidence type="ECO:0000313" key="1">
    <source>
        <dbReference type="EMBL" id="QMW21643.1"/>
    </source>
</evidence>
<keyword evidence="1" id="KW-0378">Hydrolase</keyword>